<feature type="chain" id="PRO_5032559072" description="Low molecular weight antigen MTB12-like C-terminal domain-containing protein" evidence="3">
    <location>
        <begin position="33"/>
        <end position="137"/>
    </location>
</feature>
<dbReference type="Proteomes" id="UP000586827">
    <property type="component" value="Unassembled WGS sequence"/>
</dbReference>
<evidence type="ECO:0000313" key="6">
    <source>
        <dbReference type="Proteomes" id="UP000586827"/>
    </source>
</evidence>
<dbReference type="RefSeq" id="WP_067520090.1">
    <property type="nucleotide sequence ID" value="NZ_JABELX010000001.1"/>
</dbReference>
<dbReference type="AlphaFoldDB" id="A0A849BX51"/>
<dbReference type="EMBL" id="JABELX010000001">
    <property type="protein sequence ID" value="NNH68685.1"/>
    <property type="molecule type" value="Genomic_DNA"/>
</dbReference>
<comment type="caution">
    <text evidence="5">The sequence shown here is derived from an EMBL/GenBank/DDBJ whole genome shotgun (WGS) entry which is preliminary data.</text>
</comment>
<reference evidence="5 6" key="1">
    <citation type="submission" date="2020-05" db="EMBL/GenBank/DDBJ databases">
        <title>MicrobeNet Type strains.</title>
        <authorList>
            <person name="Nicholson A.C."/>
        </authorList>
    </citation>
    <scope>NUCLEOTIDE SEQUENCE [LARGE SCALE GENOMIC DNA]</scope>
    <source>
        <strain evidence="5 6">JCM 3224</strain>
    </source>
</reference>
<organism evidence="5 6">
    <name type="scientific">Nocardia uniformis</name>
    <dbReference type="NCBI Taxonomy" id="53432"/>
    <lineage>
        <taxon>Bacteria</taxon>
        <taxon>Bacillati</taxon>
        <taxon>Actinomycetota</taxon>
        <taxon>Actinomycetes</taxon>
        <taxon>Mycobacteriales</taxon>
        <taxon>Nocardiaceae</taxon>
        <taxon>Nocardia</taxon>
    </lineage>
</organism>
<dbReference type="InterPro" id="IPR058644">
    <property type="entry name" value="Mtb12-like_C"/>
</dbReference>
<accession>A0A849BX51</accession>
<protein>
    <recommendedName>
        <fullName evidence="4">Low molecular weight antigen MTB12-like C-terminal domain-containing protein</fullName>
    </recommendedName>
</protein>
<feature type="domain" description="Low molecular weight antigen MTB12-like C-terminal" evidence="4">
    <location>
        <begin position="36"/>
        <end position="133"/>
    </location>
</feature>
<sequence length="137" mass="14112">MIRSFFAASMATAALLMPVTAAVVVAAPVAIAAPAAPSPGELQGKLQAALNGSSAELESGDGSSIVVVGQRISQIPGYSWDVSGPVTVEGDVLSATLNSRLGDYSFPIPLTWKNIGGTWKLSQESQDTLVSYATMAW</sequence>
<evidence type="ECO:0000259" key="4">
    <source>
        <dbReference type="Pfam" id="PF26580"/>
    </source>
</evidence>
<evidence type="ECO:0000256" key="3">
    <source>
        <dbReference type="SAM" id="SignalP"/>
    </source>
</evidence>
<gene>
    <name evidence="5" type="ORF">HLB23_02110</name>
</gene>
<comment type="similarity">
    <text evidence="2">Belongs to the MTB12 family.</text>
</comment>
<dbReference type="Pfam" id="PF26580">
    <property type="entry name" value="Mtb12_C"/>
    <property type="match status" value="1"/>
</dbReference>
<proteinExistence type="inferred from homology"/>
<name>A0A849BX51_9NOCA</name>
<keyword evidence="1 3" id="KW-0732">Signal</keyword>
<evidence type="ECO:0000256" key="2">
    <source>
        <dbReference type="ARBA" id="ARBA00093774"/>
    </source>
</evidence>
<keyword evidence="6" id="KW-1185">Reference proteome</keyword>
<evidence type="ECO:0000313" key="5">
    <source>
        <dbReference type="EMBL" id="NNH68685.1"/>
    </source>
</evidence>
<evidence type="ECO:0000256" key="1">
    <source>
        <dbReference type="ARBA" id="ARBA00022729"/>
    </source>
</evidence>
<feature type="signal peptide" evidence="3">
    <location>
        <begin position="1"/>
        <end position="32"/>
    </location>
</feature>